<reference evidence="2 3" key="1">
    <citation type="submission" date="2017-11" db="EMBL/GenBank/DDBJ databases">
        <title>Draft genome sequence of Rhizobiales bacterium SY3-13.</title>
        <authorList>
            <person name="Sun C."/>
        </authorList>
    </citation>
    <scope>NUCLEOTIDE SEQUENCE [LARGE SCALE GENOMIC DNA]</scope>
    <source>
        <strain evidence="2 3">SY3-13</strain>
    </source>
</reference>
<feature type="transmembrane region" description="Helical" evidence="1">
    <location>
        <begin position="267"/>
        <end position="288"/>
    </location>
</feature>
<dbReference type="AlphaFoldDB" id="A0A2M9FW29"/>
<dbReference type="Proteomes" id="UP000229498">
    <property type="component" value="Unassembled WGS sequence"/>
</dbReference>
<feature type="transmembrane region" description="Helical" evidence="1">
    <location>
        <begin position="96"/>
        <end position="115"/>
    </location>
</feature>
<dbReference type="Pfam" id="PF14897">
    <property type="entry name" value="EpsG"/>
    <property type="match status" value="1"/>
</dbReference>
<proteinExistence type="predicted"/>
<gene>
    <name evidence="2" type="ORF">CVT23_21025</name>
</gene>
<feature type="transmembrane region" description="Helical" evidence="1">
    <location>
        <begin position="324"/>
        <end position="341"/>
    </location>
</feature>
<keyword evidence="1" id="KW-0812">Transmembrane</keyword>
<keyword evidence="1" id="KW-0472">Membrane</keyword>
<name>A0A2M9FW29_9PROT</name>
<feature type="transmembrane region" description="Helical" evidence="1">
    <location>
        <begin position="122"/>
        <end position="142"/>
    </location>
</feature>
<accession>A0A2M9FW29</accession>
<evidence type="ECO:0000313" key="3">
    <source>
        <dbReference type="Proteomes" id="UP000229498"/>
    </source>
</evidence>
<feature type="transmembrane region" description="Helical" evidence="1">
    <location>
        <begin position="162"/>
        <end position="186"/>
    </location>
</feature>
<feature type="transmembrane region" description="Helical" evidence="1">
    <location>
        <begin position="7"/>
        <end position="24"/>
    </location>
</feature>
<keyword evidence="1" id="KW-1133">Transmembrane helix</keyword>
<keyword evidence="3" id="KW-1185">Reference proteome</keyword>
<evidence type="ECO:0000313" key="2">
    <source>
        <dbReference type="EMBL" id="PJK27657.1"/>
    </source>
</evidence>
<dbReference type="OrthoDB" id="5373240at2"/>
<feature type="transmembrane region" description="Helical" evidence="1">
    <location>
        <begin position="198"/>
        <end position="215"/>
    </location>
</feature>
<dbReference type="EMBL" id="PHIG01000061">
    <property type="protein sequence ID" value="PJK27657.1"/>
    <property type="molecule type" value="Genomic_DNA"/>
</dbReference>
<comment type="caution">
    <text evidence="2">The sequence shown here is derived from an EMBL/GenBank/DDBJ whole genome shotgun (WGS) entry which is preliminary data.</text>
</comment>
<dbReference type="InterPro" id="IPR049458">
    <property type="entry name" value="EpsG-like"/>
</dbReference>
<feature type="transmembrane region" description="Helical" evidence="1">
    <location>
        <begin position="33"/>
        <end position="50"/>
    </location>
</feature>
<feature type="transmembrane region" description="Helical" evidence="1">
    <location>
        <begin position="235"/>
        <end position="255"/>
    </location>
</feature>
<protein>
    <submittedName>
        <fullName evidence="2">EpsG family protein</fullName>
    </submittedName>
</protein>
<organism evidence="2 3">
    <name type="scientific">Minwuia thermotolerans</name>
    <dbReference type="NCBI Taxonomy" id="2056226"/>
    <lineage>
        <taxon>Bacteria</taxon>
        <taxon>Pseudomonadati</taxon>
        <taxon>Pseudomonadota</taxon>
        <taxon>Alphaproteobacteria</taxon>
        <taxon>Minwuiales</taxon>
        <taxon>Minwuiaceae</taxon>
        <taxon>Minwuia</taxon>
    </lineage>
</organism>
<sequence>MPRGRDTLTYYGAYAALLLAAYLGRSGRDLRQVLYWFILIGLFLFVGFRFEVGCDWIGYLINYNYPIVTTYSEALATREAGHWGLILLLRDLGVPYQYLNAVTAGLFFLGLHVFARRQLDPLAFLVLCFPILIINMPMAAIRQGAAIGFMCLAYTAFIDRRLAVYVAWVLLGATFHSSILLFLAFAPFVVGRFNRENVLIAAILALPGLYLLSLTEAAGIAESRYIETELEASGAVFRLAILGLTGLFFLLALAPDWRRKFPDDYKLAAMGAWAMISVLSLLLVSTVIGDRFGYYLIPVQAMIFARIPYLSLATSRQFFTIMPYAALTFVFVVWTQLSWHFEQCYIPYRFGFG</sequence>
<evidence type="ECO:0000256" key="1">
    <source>
        <dbReference type="SAM" id="Phobius"/>
    </source>
</evidence>